<protein>
    <recommendedName>
        <fullName evidence="2">histidine kinase</fullName>
        <ecNumber evidence="2">2.7.13.3</ecNumber>
    </recommendedName>
</protein>
<proteinExistence type="predicted"/>
<keyword evidence="8" id="KW-0812">Transmembrane</keyword>
<reference evidence="11" key="1">
    <citation type="journal article" date="2019" name="Int. J. Syst. Evol. Microbiol.">
        <title>The Global Catalogue of Microorganisms (GCM) 10K type strain sequencing project: providing services to taxonomists for standard genome sequencing and annotation.</title>
        <authorList>
            <consortium name="The Broad Institute Genomics Platform"/>
            <consortium name="The Broad Institute Genome Sequencing Center for Infectious Disease"/>
            <person name="Wu L."/>
            <person name="Ma J."/>
        </authorList>
    </citation>
    <scope>NUCLEOTIDE SEQUENCE [LARGE SCALE GENOMIC DNA]</scope>
    <source>
        <strain evidence="11">KACC 11904</strain>
    </source>
</reference>
<accession>A0ABW0KB95</accession>
<keyword evidence="4" id="KW-0547">Nucleotide-binding</keyword>
<organism evidence="10 11">
    <name type="scientific">Paenibacillus aestuarii</name>
    <dbReference type="NCBI Taxonomy" id="516965"/>
    <lineage>
        <taxon>Bacteria</taxon>
        <taxon>Bacillati</taxon>
        <taxon>Bacillota</taxon>
        <taxon>Bacilli</taxon>
        <taxon>Bacillales</taxon>
        <taxon>Paenibacillaceae</taxon>
        <taxon>Paenibacillus</taxon>
    </lineage>
</organism>
<evidence type="ECO:0000256" key="6">
    <source>
        <dbReference type="ARBA" id="ARBA00022840"/>
    </source>
</evidence>
<evidence type="ECO:0000313" key="10">
    <source>
        <dbReference type="EMBL" id="MFC5450327.1"/>
    </source>
</evidence>
<keyword evidence="6" id="KW-0067">ATP-binding</keyword>
<dbReference type="Pfam" id="PF02518">
    <property type="entry name" value="HATPase_c"/>
    <property type="match status" value="1"/>
</dbReference>
<dbReference type="Proteomes" id="UP001596044">
    <property type="component" value="Unassembled WGS sequence"/>
</dbReference>
<dbReference type="RefSeq" id="WP_270885617.1">
    <property type="nucleotide sequence ID" value="NZ_JAQFVF010000089.1"/>
</dbReference>
<evidence type="ECO:0000256" key="2">
    <source>
        <dbReference type="ARBA" id="ARBA00012438"/>
    </source>
</evidence>
<dbReference type="CDD" id="cd16917">
    <property type="entry name" value="HATPase_UhpB-NarQ-NarX-like"/>
    <property type="match status" value="1"/>
</dbReference>
<dbReference type="EMBL" id="JBHSMJ010000025">
    <property type="protein sequence ID" value="MFC5450327.1"/>
    <property type="molecule type" value="Genomic_DNA"/>
</dbReference>
<dbReference type="EC" id="2.7.13.3" evidence="2"/>
<dbReference type="Gene3D" id="1.20.5.1930">
    <property type="match status" value="1"/>
</dbReference>
<dbReference type="SUPFAM" id="SSF55781">
    <property type="entry name" value="GAF domain-like"/>
    <property type="match status" value="1"/>
</dbReference>
<dbReference type="InterPro" id="IPR011712">
    <property type="entry name" value="Sig_transdc_His_kin_sub3_dim/P"/>
</dbReference>
<dbReference type="Gene3D" id="3.30.565.10">
    <property type="entry name" value="Histidine kinase-like ATPase, C-terminal domain"/>
    <property type="match status" value="1"/>
</dbReference>
<feature type="transmembrane region" description="Helical" evidence="8">
    <location>
        <begin position="262"/>
        <end position="279"/>
    </location>
</feature>
<keyword evidence="7" id="KW-0902">Two-component regulatory system</keyword>
<feature type="transmembrane region" description="Helical" evidence="8">
    <location>
        <begin position="131"/>
        <end position="149"/>
    </location>
</feature>
<dbReference type="InterPro" id="IPR003594">
    <property type="entry name" value="HATPase_dom"/>
</dbReference>
<keyword evidence="8" id="KW-0472">Membrane</keyword>
<feature type="domain" description="Histidine kinase" evidence="9">
    <location>
        <begin position="555"/>
        <end position="644"/>
    </location>
</feature>
<dbReference type="InterPro" id="IPR050482">
    <property type="entry name" value="Sensor_HK_TwoCompSys"/>
</dbReference>
<evidence type="ECO:0000259" key="9">
    <source>
        <dbReference type="PROSITE" id="PS50109"/>
    </source>
</evidence>
<feature type="transmembrane region" description="Helical" evidence="8">
    <location>
        <begin position="161"/>
        <end position="187"/>
    </location>
</feature>
<keyword evidence="11" id="KW-1185">Reference proteome</keyword>
<dbReference type="PANTHER" id="PTHR24421">
    <property type="entry name" value="NITRATE/NITRITE SENSOR PROTEIN NARX-RELATED"/>
    <property type="match status" value="1"/>
</dbReference>
<evidence type="ECO:0000256" key="3">
    <source>
        <dbReference type="ARBA" id="ARBA00022679"/>
    </source>
</evidence>
<feature type="transmembrane region" description="Helical" evidence="8">
    <location>
        <begin position="37"/>
        <end position="57"/>
    </location>
</feature>
<sequence>MNPDSYAAAFVLIDCALAFVFYGAAGIIVWKGRREQIAWLAALALVTYGTTFPILVYMVSKGHLLLEQWTHAVDTIGWLSLFLFFLLFPNGRFSPSWTSFIYIPFMILELAGLIFRHSWIDLQMWSGSARILVYAAAILTMIVSQVYRYRRLSTSTERQQTKWVVFGVSISFAGFIGVSAFFVYPAFAVVPMTYILLNTALHLFVAIIPVSLTFSVLRKRLWDIDPLVNRTLVYGALSLLIILLYAGTVLYLSRLFRSEGNFLISLTAASLVAVAFVPLKARLQKMVNRWLNGRHDDPYAVLVELSNHLTKPIDPERTLDVVAATVRDALRLPYASVALRLDGQNALMAVSEKNKYELYEFPVIHGGEEQGTLMLSSRSAGEGFTAEDRKLIDVLLRQVGPILQNVRMTIGMKLLAKDLQVSREKLVLAREEERLQIRRNLHDDLAPRLMSLAFNVAAAEQYIRKSPDTAIDLLGELRKTIRTTVDDIRTMVHDLRPPTLDEFGLLGSIQARMDELFQASGQTAAAMQEVPAQVSLLAPRELPALPAAVEVAAYRIVTESLVNVAKHAKATQCAVHISIEAAHALLIEVTDNGVGLPAFIRPSGSGGIGLTSIRDRAAELGGSCMFERLESGGTRVKATLPFEKKGETT</sequence>
<keyword evidence="5 10" id="KW-0418">Kinase</keyword>
<dbReference type="InterPro" id="IPR005467">
    <property type="entry name" value="His_kinase_dom"/>
</dbReference>
<dbReference type="SMART" id="SM00387">
    <property type="entry name" value="HATPase_c"/>
    <property type="match status" value="1"/>
</dbReference>
<dbReference type="PROSITE" id="PS50109">
    <property type="entry name" value="HIS_KIN"/>
    <property type="match status" value="1"/>
</dbReference>
<name>A0ABW0KB95_9BACL</name>
<evidence type="ECO:0000256" key="5">
    <source>
        <dbReference type="ARBA" id="ARBA00022777"/>
    </source>
</evidence>
<keyword evidence="3" id="KW-0808">Transferase</keyword>
<dbReference type="SUPFAM" id="SSF55874">
    <property type="entry name" value="ATPase domain of HSP90 chaperone/DNA topoisomerase II/histidine kinase"/>
    <property type="match status" value="1"/>
</dbReference>
<evidence type="ECO:0000256" key="8">
    <source>
        <dbReference type="SAM" id="Phobius"/>
    </source>
</evidence>
<dbReference type="GO" id="GO:0016301">
    <property type="term" value="F:kinase activity"/>
    <property type="evidence" value="ECO:0007669"/>
    <property type="project" value="UniProtKB-KW"/>
</dbReference>
<gene>
    <name evidence="10" type="ORF">ACFPOG_18920</name>
</gene>
<feature type="transmembrane region" description="Helical" evidence="8">
    <location>
        <begin position="100"/>
        <end position="119"/>
    </location>
</feature>
<evidence type="ECO:0000256" key="7">
    <source>
        <dbReference type="ARBA" id="ARBA00023012"/>
    </source>
</evidence>
<keyword evidence="8" id="KW-1133">Transmembrane helix</keyword>
<evidence type="ECO:0000256" key="1">
    <source>
        <dbReference type="ARBA" id="ARBA00000085"/>
    </source>
</evidence>
<dbReference type="PANTHER" id="PTHR24421:SF61">
    <property type="entry name" value="OXYGEN SENSOR HISTIDINE KINASE NREB"/>
    <property type="match status" value="1"/>
</dbReference>
<feature type="transmembrane region" description="Helical" evidence="8">
    <location>
        <begin position="6"/>
        <end position="30"/>
    </location>
</feature>
<feature type="transmembrane region" description="Helical" evidence="8">
    <location>
        <begin position="193"/>
        <end position="212"/>
    </location>
</feature>
<evidence type="ECO:0000256" key="4">
    <source>
        <dbReference type="ARBA" id="ARBA00022741"/>
    </source>
</evidence>
<comment type="caution">
    <text evidence="10">The sequence shown here is derived from an EMBL/GenBank/DDBJ whole genome shotgun (WGS) entry which is preliminary data.</text>
</comment>
<dbReference type="Pfam" id="PF07730">
    <property type="entry name" value="HisKA_3"/>
    <property type="match status" value="1"/>
</dbReference>
<evidence type="ECO:0000313" key="11">
    <source>
        <dbReference type="Proteomes" id="UP001596044"/>
    </source>
</evidence>
<feature type="transmembrane region" description="Helical" evidence="8">
    <location>
        <begin position="232"/>
        <end position="256"/>
    </location>
</feature>
<comment type="catalytic activity">
    <reaction evidence="1">
        <text>ATP + protein L-histidine = ADP + protein N-phospho-L-histidine.</text>
        <dbReference type="EC" id="2.7.13.3"/>
    </reaction>
</comment>
<feature type="transmembrane region" description="Helical" evidence="8">
    <location>
        <begin position="69"/>
        <end position="88"/>
    </location>
</feature>
<dbReference type="InterPro" id="IPR036890">
    <property type="entry name" value="HATPase_C_sf"/>
</dbReference>